<feature type="compositionally biased region" description="Basic and acidic residues" evidence="1">
    <location>
        <begin position="609"/>
        <end position="620"/>
    </location>
</feature>
<feature type="region of interest" description="Disordered" evidence="1">
    <location>
        <begin position="501"/>
        <end position="620"/>
    </location>
</feature>
<feature type="region of interest" description="Disordered" evidence="1">
    <location>
        <begin position="1"/>
        <end position="468"/>
    </location>
</feature>
<protein>
    <submittedName>
        <fullName evidence="4">Protein kinase domain-containing protein</fullName>
    </submittedName>
</protein>
<organism evidence="4">
    <name type="scientific">Taenia asiatica</name>
    <name type="common">Asian tapeworm</name>
    <dbReference type="NCBI Taxonomy" id="60517"/>
    <lineage>
        <taxon>Eukaryota</taxon>
        <taxon>Metazoa</taxon>
        <taxon>Spiralia</taxon>
        <taxon>Lophotrochozoa</taxon>
        <taxon>Platyhelminthes</taxon>
        <taxon>Cestoda</taxon>
        <taxon>Eucestoda</taxon>
        <taxon>Cyclophyllidea</taxon>
        <taxon>Taeniidae</taxon>
        <taxon>Taenia</taxon>
    </lineage>
</organism>
<feature type="compositionally biased region" description="Polar residues" evidence="1">
    <location>
        <begin position="273"/>
        <end position="290"/>
    </location>
</feature>
<feature type="compositionally biased region" description="Low complexity" evidence="1">
    <location>
        <begin position="310"/>
        <end position="333"/>
    </location>
</feature>
<dbReference type="EMBL" id="UYRS01000264">
    <property type="protein sequence ID" value="VDK22670.1"/>
    <property type="molecule type" value="Genomic_DNA"/>
</dbReference>
<accession>A0A0R3VV17</accession>
<feature type="compositionally biased region" description="Polar residues" evidence="1">
    <location>
        <begin position="22"/>
        <end position="33"/>
    </location>
</feature>
<reference evidence="2 3" key="2">
    <citation type="submission" date="2018-11" db="EMBL/GenBank/DDBJ databases">
        <authorList>
            <consortium name="Pathogen Informatics"/>
        </authorList>
    </citation>
    <scope>NUCLEOTIDE SEQUENCE [LARGE SCALE GENOMIC DNA]</scope>
</reference>
<gene>
    <name evidence="2" type="ORF">TASK_LOCUS1204</name>
</gene>
<feature type="compositionally biased region" description="Low complexity" evidence="1">
    <location>
        <begin position="381"/>
        <end position="397"/>
    </location>
</feature>
<feature type="compositionally biased region" description="Low complexity" evidence="1">
    <location>
        <begin position="340"/>
        <end position="356"/>
    </location>
</feature>
<dbReference type="WBParaSite" id="TASK_0000120301-mRNA-1">
    <property type="protein sequence ID" value="TASK_0000120301-mRNA-1"/>
    <property type="gene ID" value="TASK_0000120301"/>
</dbReference>
<sequence length="854" mass="93702">MSTERPGLSASAKTPKSDGNSDHSGSSRGSLHTNNHETSKDASLSFPIKRSTAALQEPPSVFEKSPVLERSSKRPLAKQATPSPKRPRKSPANLRDARVEKAGDVVNSKKDRSDDERDGAAVINTQISPKDQRRSRKKKRRDKERKRSSKKHWGRKSNAEEDGEKGEKVVARKDRKRKVTKSPISETLVAAYSSDGDESHPPKRTSPATLPRAHAASSPVVRSERKKTLTSASPPCTTAPAPVTKVTKGTARSTWDSSDSDFEETIAKPSTPPSTIQKSTKTPESSSGVEKTQKDRSVSRKRSRSRGRSRTASSDSASSSSCSSRRSYSSRSYSSRRRSYSTSTSVSSSSRSSSRSYSRRRRSRRRGHRRHGRRHHRRSSTRSSYSRSSYSRSSSRGRGSRRRHRYSRSSGSYRRRSSYRSYSSHSRRGRYTSSERSRTPNSRDASRTPPPPVCRRTVNQRNSGAVVTAAGVVSPTETRLSRPLGNKGNFIRGHKPSEAVAAAASAAVRKITGRTEPSPPSTPPTLPKTEESEVKEESNEEEVEATKELDSNYIGPQVPPDMAKKLGLSVDSPPPSKSTNPTTPSNNNTSNNANNNNWKAHVGAKRKSERTVSEGMKKQEEIKSDFMTPPEKDDQYKALQEQAKEHVRQQMQLQANQQQQLAAAAAAVASAAAVQPATTASVAMLPTAVGHFSVIDQLRQRQQIYLLSGAMDQALALESIIRQHQQVEAATALQQQQQALQMLALQQQQQSAIIAAQQQQVQQHQVQSAQQAALLLAAQQHQAAAAAAASHSDSTGAAAAAAMIAAQQQQQQHAIIQTILQQRQQQMTPTAKCVCSSYITEILRFAFQPHILTR</sequence>
<feature type="compositionally biased region" description="Pro residues" evidence="1">
    <location>
        <begin position="517"/>
        <end position="526"/>
    </location>
</feature>
<dbReference type="OrthoDB" id="6280488at2759"/>
<feature type="compositionally biased region" description="Basic residues" evidence="1">
    <location>
        <begin position="398"/>
        <end position="418"/>
    </location>
</feature>
<evidence type="ECO:0000256" key="1">
    <source>
        <dbReference type="SAM" id="MobiDB-lite"/>
    </source>
</evidence>
<name>A0A0R3VV17_TAEAS</name>
<keyword evidence="3" id="KW-1185">Reference proteome</keyword>
<feature type="compositionally biased region" description="Basic and acidic residues" evidence="1">
    <location>
        <begin position="95"/>
        <end position="119"/>
    </location>
</feature>
<feature type="compositionally biased region" description="Basic residues" evidence="1">
    <location>
        <begin position="299"/>
        <end position="309"/>
    </location>
</feature>
<proteinExistence type="predicted"/>
<dbReference type="Proteomes" id="UP000282613">
    <property type="component" value="Unassembled WGS sequence"/>
</dbReference>
<dbReference type="AlphaFoldDB" id="A0A0R3VV17"/>
<feature type="compositionally biased region" description="Basic residues" evidence="1">
    <location>
        <begin position="133"/>
        <end position="155"/>
    </location>
</feature>
<evidence type="ECO:0000313" key="3">
    <source>
        <dbReference type="Proteomes" id="UP000282613"/>
    </source>
</evidence>
<feature type="compositionally biased region" description="Basic residues" evidence="1">
    <location>
        <begin position="357"/>
        <end position="380"/>
    </location>
</feature>
<evidence type="ECO:0000313" key="2">
    <source>
        <dbReference type="EMBL" id="VDK22670.1"/>
    </source>
</evidence>
<feature type="compositionally biased region" description="Basic and acidic residues" evidence="1">
    <location>
        <begin position="528"/>
        <end position="537"/>
    </location>
</feature>
<feature type="compositionally biased region" description="Low complexity" evidence="1">
    <location>
        <begin position="230"/>
        <end position="248"/>
    </location>
</feature>
<evidence type="ECO:0000313" key="4">
    <source>
        <dbReference type="WBParaSite" id="TASK_0000120301-mRNA-1"/>
    </source>
</evidence>
<feature type="compositionally biased region" description="Low complexity" evidence="1">
    <location>
        <begin position="577"/>
        <end position="597"/>
    </location>
</feature>
<dbReference type="STRING" id="60517.A0A0R3VV17"/>
<reference evidence="4" key="1">
    <citation type="submission" date="2017-02" db="UniProtKB">
        <authorList>
            <consortium name="WormBaseParasite"/>
        </authorList>
    </citation>
    <scope>IDENTIFICATION</scope>
</reference>